<organism evidence="9 10">
    <name type="scientific">Marinobacterium aestuariivivens</name>
    <dbReference type="NCBI Taxonomy" id="1698799"/>
    <lineage>
        <taxon>Bacteria</taxon>
        <taxon>Pseudomonadati</taxon>
        <taxon>Pseudomonadota</taxon>
        <taxon>Gammaproteobacteria</taxon>
        <taxon>Oceanospirillales</taxon>
        <taxon>Oceanospirillaceae</taxon>
        <taxon>Marinobacterium</taxon>
    </lineage>
</organism>
<dbReference type="SUPFAM" id="SSF56645">
    <property type="entry name" value="Acyl-CoA dehydrogenase NM domain-like"/>
    <property type="match status" value="1"/>
</dbReference>
<evidence type="ECO:0000259" key="8">
    <source>
        <dbReference type="Pfam" id="PF18158"/>
    </source>
</evidence>
<dbReference type="InterPro" id="IPR009075">
    <property type="entry name" value="AcylCo_DH/oxidase_C"/>
</dbReference>
<evidence type="ECO:0000256" key="2">
    <source>
        <dbReference type="ARBA" id="ARBA00009347"/>
    </source>
</evidence>
<dbReference type="InterPro" id="IPR036250">
    <property type="entry name" value="AcylCo_DH-like_C"/>
</dbReference>
<evidence type="ECO:0000256" key="1">
    <source>
        <dbReference type="ARBA" id="ARBA00001974"/>
    </source>
</evidence>
<evidence type="ECO:0000259" key="6">
    <source>
        <dbReference type="Pfam" id="PF00441"/>
    </source>
</evidence>
<dbReference type="PANTHER" id="PTHR42707">
    <property type="entry name" value="ACYL-COA DEHYDROGENASE"/>
    <property type="match status" value="1"/>
</dbReference>
<feature type="domain" description="Acyl-CoA dehydrogenase/oxidase C-terminal" evidence="6">
    <location>
        <begin position="287"/>
        <end position="442"/>
    </location>
</feature>
<protein>
    <submittedName>
        <fullName evidence="9">Acyl-CoA dehydrogenase family protein</fullName>
    </submittedName>
</protein>
<dbReference type="InterPro" id="IPR041504">
    <property type="entry name" value="AidB_N"/>
</dbReference>
<dbReference type="PANTHER" id="PTHR42707:SF2">
    <property type="entry name" value="ACD11 DEHYDROGENASE"/>
    <property type="match status" value="1"/>
</dbReference>
<feature type="domain" description="Adaptive response protein AidB N-terminal" evidence="8">
    <location>
        <begin position="10"/>
        <end position="172"/>
    </location>
</feature>
<keyword evidence="10" id="KW-1185">Reference proteome</keyword>
<dbReference type="Gene3D" id="1.20.140.10">
    <property type="entry name" value="Butyryl-CoA Dehydrogenase, subunit A, domain 3"/>
    <property type="match status" value="1"/>
</dbReference>
<dbReference type="EMBL" id="JBHSWE010000001">
    <property type="protein sequence ID" value="MFC6671564.1"/>
    <property type="molecule type" value="Genomic_DNA"/>
</dbReference>
<dbReference type="Pfam" id="PF02770">
    <property type="entry name" value="Acyl-CoA_dh_M"/>
    <property type="match status" value="1"/>
</dbReference>
<evidence type="ECO:0000259" key="7">
    <source>
        <dbReference type="Pfam" id="PF02770"/>
    </source>
</evidence>
<proteinExistence type="inferred from homology"/>
<evidence type="ECO:0000256" key="5">
    <source>
        <dbReference type="RuleBase" id="RU362125"/>
    </source>
</evidence>
<dbReference type="RefSeq" id="WP_379910067.1">
    <property type="nucleotide sequence ID" value="NZ_JBHSWE010000001.1"/>
</dbReference>
<sequence>MPYNIHRNIPDSRGHNAYAADPEFARLLRLYASDELVQHVEPRLDELGALVGDELEQLALTADKHPPTLKLRARNGSESQQIDKHPSYRRLEEYALSEFGLAAMSHRAGVFGWPDSLPPIVKYGLTYLFVQAEFGLMCPVSMTDSLTRTLRKFGEPELIERFIGPLTSQNFDELYQGAMFMTEQDAGSDVGAITTEARFEDGTWRLYGDKWFCSNPDAELAMVLARPAGAEPGTRGLTLFLLPRRLADGSLNRYRIVRLKDKLGTRSMASGEIVLEGAEAYVVGEQGRGFKHMTDMINMSRLSNGVRSAGMMRRSLNEALFVARHRSAFGKRLIELPLMGRQLVKLMVSAEQGRSMVFHTADCLKRADGGDADAAKLLRILTPLIKFRTTRDARKVAGDGMEVRGGCGYIEEWSDARVLRDSHLGSIWEGTSNIVALDVFRAIRREGTLPVLQRYLHGLLDDAGLPEPSAGLIGTLIDEVADRARQQAEGGADESDVRQIASALYNIASAVFLAWEASKMGDNWRRLALAHLVIGHKLLPRDPLGASRPADGALIQALLDEQGLGLEQALDLCPASRRQAEQEVV</sequence>
<dbReference type="InterPro" id="IPR006089">
    <property type="entry name" value="Acyl-CoA_DH_CS"/>
</dbReference>
<accession>A0ABW2A2N2</accession>
<dbReference type="InterPro" id="IPR009100">
    <property type="entry name" value="AcylCoA_DH/oxidase_NM_dom_sf"/>
</dbReference>
<keyword evidence="5" id="KW-0560">Oxidoreductase</keyword>
<dbReference type="Pfam" id="PF18158">
    <property type="entry name" value="AidB_N"/>
    <property type="match status" value="1"/>
</dbReference>
<dbReference type="Proteomes" id="UP001596422">
    <property type="component" value="Unassembled WGS sequence"/>
</dbReference>
<dbReference type="SUPFAM" id="SSF47203">
    <property type="entry name" value="Acyl-CoA dehydrogenase C-terminal domain-like"/>
    <property type="match status" value="1"/>
</dbReference>
<evidence type="ECO:0000313" key="10">
    <source>
        <dbReference type="Proteomes" id="UP001596422"/>
    </source>
</evidence>
<comment type="caution">
    <text evidence="9">The sequence shown here is derived from an EMBL/GenBank/DDBJ whole genome shotgun (WGS) entry which is preliminary data.</text>
</comment>
<keyword evidence="4 5" id="KW-0274">FAD</keyword>
<name>A0ABW2A2N2_9GAMM</name>
<dbReference type="InterPro" id="IPR006091">
    <property type="entry name" value="Acyl-CoA_Oxase/DH_mid-dom"/>
</dbReference>
<dbReference type="Pfam" id="PF00441">
    <property type="entry name" value="Acyl-CoA_dh_1"/>
    <property type="match status" value="1"/>
</dbReference>
<dbReference type="Gene3D" id="2.40.110.20">
    <property type="match status" value="1"/>
</dbReference>
<feature type="domain" description="Acyl-CoA oxidase/dehydrogenase middle" evidence="7">
    <location>
        <begin position="178"/>
        <end position="276"/>
    </location>
</feature>
<reference evidence="10" key="1">
    <citation type="journal article" date="2019" name="Int. J. Syst. Evol. Microbiol.">
        <title>The Global Catalogue of Microorganisms (GCM) 10K type strain sequencing project: providing services to taxonomists for standard genome sequencing and annotation.</title>
        <authorList>
            <consortium name="The Broad Institute Genomics Platform"/>
            <consortium name="The Broad Institute Genome Sequencing Center for Infectious Disease"/>
            <person name="Wu L."/>
            <person name="Ma J."/>
        </authorList>
    </citation>
    <scope>NUCLEOTIDE SEQUENCE [LARGE SCALE GENOMIC DNA]</scope>
    <source>
        <strain evidence="10">NBRC 111756</strain>
    </source>
</reference>
<comment type="similarity">
    <text evidence="2 5">Belongs to the acyl-CoA dehydrogenase family.</text>
</comment>
<evidence type="ECO:0000313" key="9">
    <source>
        <dbReference type="EMBL" id="MFC6671564.1"/>
    </source>
</evidence>
<gene>
    <name evidence="9" type="ORF">ACFQDL_16920</name>
</gene>
<comment type="cofactor">
    <cofactor evidence="1 5">
        <name>FAD</name>
        <dbReference type="ChEBI" id="CHEBI:57692"/>
    </cofactor>
</comment>
<keyword evidence="3 5" id="KW-0285">Flavoprotein</keyword>
<dbReference type="InterPro" id="IPR052904">
    <property type="entry name" value="Acyl-CoA_dehydrogenase-like"/>
</dbReference>
<evidence type="ECO:0000256" key="3">
    <source>
        <dbReference type="ARBA" id="ARBA00022630"/>
    </source>
</evidence>
<dbReference type="Gene3D" id="6.10.250.600">
    <property type="match status" value="1"/>
</dbReference>
<dbReference type="PROSITE" id="PS00073">
    <property type="entry name" value="ACYL_COA_DH_2"/>
    <property type="match status" value="1"/>
</dbReference>
<evidence type="ECO:0000256" key="4">
    <source>
        <dbReference type="ARBA" id="ARBA00022827"/>
    </source>
</evidence>